<dbReference type="Pfam" id="PF02781">
    <property type="entry name" value="G6PD_C"/>
    <property type="match status" value="1"/>
</dbReference>
<dbReference type="EC" id="1.1.1.49" evidence="7"/>
<dbReference type="SUPFAM" id="SSF51735">
    <property type="entry name" value="NAD(P)-binding Rossmann-fold domains"/>
    <property type="match status" value="1"/>
</dbReference>
<dbReference type="InterPro" id="IPR001282">
    <property type="entry name" value="G6P_DH"/>
</dbReference>
<evidence type="ECO:0000259" key="8">
    <source>
        <dbReference type="Pfam" id="PF00479"/>
    </source>
</evidence>
<dbReference type="GO" id="GO:0050661">
    <property type="term" value="F:NADP binding"/>
    <property type="evidence" value="ECO:0007669"/>
    <property type="project" value="UniProtKB-UniRule"/>
</dbReference>
<keyword evidence="5 7" id="KW-0560">Oxidoreductase</keyword>
<dbReference type="GO" id="GO:0005829">
    <property type="term" value="C:cytosol"/>
    <property type="evidence" value="ECO:0007669"/>
    <property type="project" value="TreeGrafter"/>
</dbReference>
<proteinExistence type="inferred from homology"/>
<feature type="domain" description="Glucose-6-phosphate dehydrogenase NAD-binding" evidence="8">
    <location>
        <begin position="12"/>
        <end position="194"/>
    </location>
</feature>
<dbReference type="RefSeq" id="WP_142660170.1">
    <property type="nucleotide sequence ID" value="NZ_CABFVA020000072.1"/>
</dbReference>
<evidence type="ECO:0000256" key="1">
    <source>
        <dbReference type="ARBA" id="ARBA00004937"/>
    </source>
</evidence>
<dbReference type="PIRSF" id="PIRSF000110">
    <property type="entry name" value="G6PD"/>
    <property type="match status" value="1"/>
</dbReference>
<protein>
    <recommendedName>
        <fullName evidence="7">Glucose-6-phosphate 1-dehydrogenase</fullName>
        <shortName evidence="7">G6PD</shortName>
        <ecNumber evidence="7">1.1.1.49</ecNumber>
    </recommendedName>
</protein>
<dbReference type="AlphaFoldDB" id="A0A5E6MBN4"/>
<feature type="binding site" evidence="7">
    <location>
        <position position="189"/>
    </location>
    <ligand>
        <name>substrate</name>
    </ligand>
</feature>
<reference evidence="10 11" key="1">
    <citation type="submission" date="2019-09" db="EMBL/GenBank/DDBJ databases">
        <authorList>
            <person name="Cremers G."/>
        </authorList>
    </citation>
    <scope>NUCLEOTIDE SEQUENCE [LARGE SCALE GENOMIC DNA]</scope>
    <source>
        <strain evidence="10">4A</strain>
    </source>
</reference>
<feature type="binding site" evidence="7">
    <location>
        <begin position="92"/>
        <end position="93"/>
    </location>
    <ligand>
        <name>NADP(+)</name>
        <dbReference type="ChEBI" id="CHEBI:58349"/>
    </ligand>
</feature>
<dbReference type="GO" id="GO:0004345">
    <property type="term" value="F:glucose-6-phosphate dehydrogenase activity"/>
    <property type="evidence" value="ECO:0007669"/>
    <property type="project" value="UniProtKB-UniRule"/>
</dbReference>
<dbReference type="SUPFAM" id="SSF55347">
    <property type="entry name" value="Glyceraldehyde-3-phosphate dehydrogenase-like, C-terminal domain"/>
    <property type="match status" value="1"/>
</dbReference>
<feature type="binding site" evidence="7">
    <location>
        <position position="155"/>
    </location>
    <ligand>
        <name>NADP(+)</name>
        <dbReference type="ChEBI" id="CHEBI:58349"/>
    </ligand>
</feature>
<evidence type="ECO:0000256" key="2">
    <source>
        <dbReference type="ARBA" id="ARBA00009975"/>
    </source>
</evidence>
<feature type="active site" description="Proton acceptor" evidence="7">
    <location>
        <position position="247"/>
    </location>
</feature>
<feature type="binding site" evidence="7">
    <location>
        <position position="49"/>
    </location>
    <ligand>
        <name>NADP(+)</name>
        <dbReference type="ChEBI" id="CHEBI:58349"/>
    </ligand>
</feature>
<evidence type="ECO:0000313" key="11">
    <source>
        <dbReference type="Proteomes" id="UP000334923"/>
    </source>
</evidence>
<evidence type="ECO:0000256" key="6">
    <source>
        <dbReference type="ARBA" id="ARBA00023277"/>
    </source>
</evidence>
<dbReference type="HAMAP" id="MF_00966">
    <property type="entry name" value="G6PD"/>
    <property type="match status" value="1"/>
</dbReference>
<dbReference type="GO" id="GO:0009051">
    <property type="term" value="P:pentose-phosphate shunt, oxidative branch"/>
    <property type="evidence" value="ECO:0007669"/>
    <property type="project" value="TreeGrafter"/>
</dbReference>
<evidence type="ECO:0000313" key="10">
    <source>
        <dbReference type="EMBL" id="VVM06609.1"/>
    </source>
</evidence>
<dbReference type="UniPathway" id="UPA00115">
    <property type="reaction ID" value="UER00408"/>
</dbReference>
<gene>
    <name evidence="10" type="primary">G6PD</name>
    <name evidence="7 10" type="synonym">zwf</name>
    <name evidence="10" type="ORF">MAMT_01317</name>
</gene>
<dbReference type="PROSITE" id="PS00069">
    <property type="entry name" value="G6P_DEHYDROGENASE"/>
    <property type="match status" value="1"/>
</dbReference>
<comment type="similarity">
    <text evidence="2 7">Belongs to the glucose-6-phosphate dehydrogenase family.</text>
</comment>
<feature type="domain" description="Glucose-6-phosphate dehydrogenase C-terminal" evidence="9">
    <location>
        <begin position="196"/>
        <end position="494"/>
    </location>
</feature>
<keyword evidence="11" id="KW-1185">Reference proteome</keyword>
<evidence type="ECO:0000256" key="4">
    <source>
        <dbReference type="ARBA" id="ARBA00022857"/>
    </source>
</evidence>
<dbReference type="Gene3D" id="3.40.50.720">
    <property type="entry name" value="NAD(P)-binding Rossmann-like Domain"/>
    <property type="match status" value="1"/>
</dbReference>
<dbReference type="Proteomes" id="UP000334923">
    <property type="component" value="Unassembled WGS sequence"/>
</dbReference>
<dbReference type="InterPro" id="IPR019796">
    <property type="entry name" value="G6P_DH_AS"/>
</dbReference>
<dbReference type="InterPro" id="IPR022675">
    <property type="entry name" value="G6P_DH_C"/>
</dbReference>
<dbReference type="EMBL" id="CABFVA020000072">
    <property type="protein sequence ID" value="VVM06609.1"/>
    <property type="molecule type" value="Genomic_DNA"/>
</dbReference>
<feature type="binding site" evidence="7">
    <location>
        <position position="223"/>
    </location>
    <ligand>
        <name>substrate</name>
    </ligand>
</feature>
<dbReference type="InterPro" id="IPR036291">
    <property type="entry name" value="NAD(P)-bd_dom_sf"/>
</dbReference>
<feature type="binding site" evidence="7">
    <location>
        <position position="347"/>
    </location>
    <ligand>
        <name>substrate</name>
    </ligand>
</feature>
<comment type="function">
    <text evidence="7">Catalyzes the oxidation of glucose 6-phosphate to 6-phosphogluconolactone.</text>
</comment>
<sequence>MNRSSLSPTVLVIFGAAGDLAWRKIAPALYSLSAEGWLPEKFAIIGVDRKEMTKEEFIGHLRSGVESFCRRKLDEASWSTFAASLSQYHSGDLTHPDTFEVLAKAIGDFRQQWGGAANPVFYLATSPTLIEAIATGLGKAGLGRNIPGSRIVVEKPFGRDLASAQALNRSLAEVFAEKQIFRIDHYLGKETVQNILALRFGNAWFEPIWDRRYIDSVQITVAETIGVEQRGGYYEHAGALRDMVQNHLFQLLCIVAMEPPVSFEAEEVRNKKTDVLHAIRPFPTEAVHRLAVRGQYGAGWVHGQHVPAYRSEPDVSPDSKMESFVALKVFVDNWRWQDVPFYLRTGKRMAQRVSQIVINLRPVPHQAFPEIAVDQWHPNRMILHIQPKESILLNFQAKRPGPTIRLTPVDLHFSYPDAFKTESPEAYETLLRDVILGDGTLFMRADQVEAAWSLVDPILQVWESNPPTDFPNYSAGSWGPEAAQVLIARDGKSWFEGPEDGE</sequence>
<keyword evidence="4 7" id="KW-0521">NADP</keyword>
<evidence type="ECO:0000256" key="3">
    <source>
        <dbReference type="ARBA" id="ARBA00022526"/>
    </source>
</evidence>
<comment type="caution">
    <text evidence="7">Lacks conserved residue(s) required for the propagation of feature annotation.</text>
</comment>
<keyword evidence="6 7" id="KW-0119">Carbohydrate metabolism</keyword>
<organism evidence="10 11">
    <name type="scientific">Methylacidimicrobium tartarophylax</name>
    <dbReference type="NCBI Taxonomy" id="1041768"/>
    <lineage>
        <taxon>Bacteria</taxon>
        <taxon>Pseudomonadati</taxon>
        <taxon>Verrucomicrobiota</taxon>
        <taxon>Methylacidimicrobium</taxon>
    </lineage>
</organism>
<dbReference type="GO" id="GO:0006006">
    <property type="term" value="P:glucose metabolic process"/>
    <property type="evidence" value="ECO:0007669"/>
    <property type="project" value="UniProtKB-KW"/>
</dbReference>
<keyword evidence="3 7" id="KW-0313">Glucose metabolism</keyword>
<accession>A0A5E6MBN4</accession>
<dbReference type="PANTHER" id="PTHR23429">
    <property type="entry name" value="GLUCOSE-6-PHOSPHATE 1-DEHYDROGENASE G6PD"/>
    <property type="match status" value="1"/>
</dbReference>
<dbReference type="NCBIfam" id="TIGR00871">
    <property type="entry name" value="zwf"/>
    <property type="match status" value="1"/>
</dbReference>
<feature type="binding site" evidence="7">
    <location>
        <position position="185"/>
    </location>
    <ligand>
        <name>substrate</name>
    </ligand>
</feature>
<dbReference type="Pfam" id="PF00479">
    <property type="entry name" value="G6PD_N"/>
    <property type="match status" value="1"/>
</dbReference>
<evidence type="ECO:0000256" key="7">
    <source>
        <dbReference type="HAMAP-Rule" id="MF_00966"/>
    </source>
</evidence>
<dbReference type="InterPro" id="IPR022674">
    <property type="entry name" value="G6P_DH_NAD-bd"/>
</dbReference>
<evidence type="ECO:0000256" key="5">
    <source>
        <dbReference type="ARBA" id="ARBA00023002"/>
    </source>
</evidence>
<dbReference type="PANTHER" id="PTHR23429:SF0">
    <property type="entry name" value="GLUCOSE-6-PHOSPHATE 1-DEHYDROGENASE"/>
    <property type="match status" value="1"/>
</dbReference>
<feature type="binding site" evidence="7">
    <location>
        <position position="242"/>
    </location>
    <ligand>
        <name>substrate</name>
    </ligand>
</feature>
<name>A0A5E6MBN4_9BACT</name>
<evidence type="ECO:0000259" key="9">
    <source>
        <dbReference type="Pfam" id="PF02781"/>
    </source>
</evidence>
<comment type="catalytic activity">
    <reaction evidence="7">
        <text>D-glucose 6-phosphate + NADP(+) = 6-phospho-D-glucono-1,5-lactone + NADPH + H(+)</text>
        <dbReference type="Rhea" id="RHEA:15841"/>
        <dbReference type="ChEBI" id="CHEBI:15378"/>
        <dbReference type="ChEBI" id="CHEBI:57783"/>
        <dbReference type="ChEBI" id="CHEBI:57955"/>
        <dbReference type="ChEBI" id="CHEBI:58349"/>
        <dbReference type="ChEBI" id="CHEBI:61548"/>
        <dbReference type="EC" id="1.1.1.49"/>
    </reaction>
</comment>
<dbReference type="PRINTS" id="PR00079">
    <property type="entry name" value="G6PDHDRGNASE"/>
</dbReference>
<comment type="pathway">
    <text evidence="1 7">Carbohydrate degradation; pentose phosphate pathway; D-ribulose 5-phosphate from D-glucose 6-phosphate (oxidative stage): step 1/3.</text>
</comment>
<dbReference type="Gene3D" id="3.30.360.10">
    <property type="entry name" value="Dihydrodipicolinate Reductase, domain 2"/>
    <property type="match status" value="1"/>
</dbReference>
<dbReference type="OrthoDB" id="9802739at2"/>